<evidence type="ECO:0000256" key="1">
    <source>
        <dbReference type="SAM" id="Coils"/>
    </source>
</evidence>
<dbReference type="InterPro" id="IPR022719">
    <property type="entry name" value="Motility-assoc_prot_GldM_C"/>
</dbReference>
<keyword evidence="7" id="KW-1185">Reference proteome</keyword>
<evidence type="ECO:0000259" key="2">
    <source>
        <dbReference type="Pfam" id="PF12080"/>
    </source>
</evidence>
<dbReference type="InterPro" id="IPR019859">
    <property type="entry name" value="Motility-assoc_prot_GldM"/>
</dbReference>
<gene>
    <name evidence="6" type="primary">gldM</name>
    <name evidence="6" type="ORF">ACFOET_12680</name>
</gene>
<evidence type="ECO:0000259" key="5">
    <source>
        <dbReference type="Pfam" id="PF21602"/>
    </source>
</evidence>
<dbReference type="Pfam" id="PF21601">
    <property type="entry name" value="GldM_2nd"/>
    <property type="match status" value="1"/>
</dbReference>
<dbReference type="RefSeq" id="WP_379023156.1">
    <property type="nucleotide sequence ID" value="NZ_JBHRTA010000037.1"/>
</dbReference>
<dbReference type="Pfam" id="PF12081">
    <property type="entry name" value="GldM_1st"/>
    <property type="match status" value="1"/>
</dbReference>
<proteinExistence type="predicted"/>
<feature type="coiled-coil region" evidence="1">
    <location>
        <begin position="129"/>
        <end position="156"/>
    </location>
</feature>
<sequence>MAGGKQTPRQRMMGILYLVLLGLVALNVSDSVLDAFRNLAISLGTSTQNTQEGIDNMFNAFRSTKLKDEPDRAQPILERAERASQLANNLSGYIDSLQLILQHEGGGYNEKTGDVRKRDNLSVSPRIMIRQQEKRAERLRSMINDTREQLLELTNNEVSFSLDAQDPPARGGIQKSWEQANFGDGIPLTAAITALEKIKTDVKNAEAAVVKHIFGEMDMAVVNLDRFAAVAVAPSSYVIQGQPYTAKIFLTAYDSKSNPEITVGGNTLPVTDGQATYSVNTSSEGVYNWTGTIRVKQTDGTVKEYVTEPQTYQVARPSAVVSPDAMNVLYIGVDNPISVSAPGIPKESLSVSGSGVTVSGSGGKYVARVTQPGTASINVSARIGDQTQSLGSTNFRVKRIPKPQARVAGRPGGAVAAAQIKSQNRIFAALDDFEFDAKFNISRFSMLIQKPRVDPMGPYQGTDGTFSGPMQNALSSVAPGSFVFFYNIIAVGPDGVQQELDPISFRVN</sequence>
<feature type="domain" description="Gliding motility-associated protein GldM second immunoglobulin-like" evidence="5">
    <location>
        <begin position="318"/>
        <end position="398"/>
    </location>
</feature>
<comment type="caution">
    <text evidence="6">The sequence shown here is derived from an EMBL/GenBank/DDBJ whole genome shotgun (WGS) entry which is preliminary data.</text>
</comment>
<dbReference type="Proteomes" id="UP001595526">
    <property type="component" value="Unassembled WGS sequence"/>
</dbReference>
<evidence type="ECO:0000313" key="7">
    <source>
        <dbReference type="Proteomes" id="UP001595526"/>
    </source>
</evidence>
<organism evidence="6 7">
    <name type="scientific">Parapedobacter deserti</name>
    <dbReference type="NCBI Taxonomy" id="1912957"/>
    <lineage>
        <taxon>Bacteria</taxon>
        <taxon>Pseudomonadati</taxon>
        <taxon>Bacteroidota</taxon>
        <taxon>Sphingobacteriia</taxon>
        <taxon>Sphingobacteriales</taxon>
        <taxon>Sphingobacteriaceae</taxon>
        <taxon>Parapedobacter</taxon>
    </lineage>
</organism>
<reference evidence="7" key="1">
    <citation type="journal article" date="2019" name="Int. J. Syst. Evol. Microbiol.">
        <title>The Global Catalogue of Microorganisms (GCM) 10K type strain sequencing project: providing services to taxonomists for standard genome sequencing and annotation.</title>
        <authorList>
            <consortium name="The Broad Institute Genomics Platform"/>
            <consortium name="The Broad Institute Genome Sequencing Center for Infectious Disease"/>
            <person name="Wu L."/>
            <person name="Ma J."/>
        </authorList>
    </citation>
    <scope>NUCLEOTIDE SEQUENCE [LARGE SCALE GENOMIC DNA]</scope>
    <source>
        <strain evidence="7">KCTC 52416</strain>
    </source>
</reference>
<evidence type="ECO:0000313" key="6">
    <source>
        <dbReference type="EMBL" id="MFC3198472.1"/>
    </source>
</evidence>
<dbReference type="EMBL" id="JBHRTA010000037">
    <property type="protein sequence ID" value="MFC3198472.1"/>
    <property type="molecule type" value="Genomic_DNA"/>
</dbReference>
<dbReference type="InterPro" id="IPR048406">
    <property type="entry name" value="GldM_Ig-like-2"/>
</dbReference>
<dbReference type="Pfam" id="PF12080">
    <property type="entry name" value="GldM_4th"/>
    <property type="match status" value="1"/>
</dbReference>
<dbReference type="Pfam" id="PF21602">
    <property type="entry name" value="GldM_3rd"/>
    <property type="match status" value="1"/>
</dbReference>
<evidence type="ECO:0000259" key="3">
    <source>
        <dbReference type="Pfam" id="PF12081"/>
    </source>
</evidence>
<feature type="domain" description="Gliding motility-associated protein GldM C-terminal" evidence="2">
    <location>
        <begin position="401"/>
        <end position="508"/>
    </location>
</feature>
<dbReference type="NCBIfam" id="TIGR03517">
    <property type="entry name" value="GldM_gliding"/>
    <property type="match status" value="1"/>
</dbReference>
<name>A0ABV7JN17_9SPHI</name>
<accession>A0ABV7JN17</accession>
<feature type="domain" description="Gliding motility-associated protein GldM first immunoglobulin-like" evidence="4">
    <location>
        <begin position="220"/>
        <end position="315"/>
    </location>
</feature>
<feature type="domain" description="Gliding motility-associated protein GldM N-terminal" evidence="3">
    <location>
        <begin position="32"/>
        <end position="214"/>
    </location>
</feature>
<keyword evidence="1" id="KW-0175">Coiled coil</keyword>
<protein>
    <submittedName>
        <fullName evidence="6">Gliding motility protein GldM</fullName>
    </submittedName>
</protein>
<dbReference type="InterPro" id="IPR022720">
    <property type="entry name" value="Motility-assoc_prot_GldM_N"/>
</dbReference>
<evidence type="ECO:0000259" key="4">
    <source>
        <dbReference type="Pfam" id="PF21601"/>
    </source>
</evidence>
<dbReference type="InterPro" id="IPR048405">
    <property type="entry name" value="GldM_Ig-like-1"/>
</dbReference>